<name>A0A7C3I247_9SPIR</name>
<dbReference type="Gene3D" id="3.10.310.30">
    <property type="match status" value="1"/>
</dbReference>
<dbReference type="Gene3D" id="3.90.1640.10">
    <property type="entry name" value="inorganic pyrophosphatase (n-terminal core)"/>
    <property type="match status" value="1"/>
</dbReference>
<dbReference type="InterPro" id="IPR003156">
    <property type="entry name" value="DHHA1_dom"/>
</dbReference>
<evidence type="ECO:0000259" key="2">
    <source>
        <dbReference type="Pfam" id="PF02272"/>
    </source>
</evidence>
<comment type="caution">
    <text evidence="3">The sequence shown here is derived from an EMBL/GenBank/DDBJ whole genome shotgun (WGS) entry which is preliminary data.</text>
</comment>
<reference evidence="3" key="1">
    <citation type="journal article" date="2020" name="mSystems">
        <title>Genome- and Community-Level Interaction Insights into Carbon Utilization and Element Cycling Functions of Hydrothermarchaeota in Hydrothermal Sediment.</title>
        <authorList>
            <person name="Zhou Z."/>
            <person name="Liu Y."/>
            <person name="Xu W."/>
            <person name="Pan J."/>
            <person name="Luo Z.H."/>
            <person name="Li M."/>
        </authorList>
    </citation>
    <scope>NUCLEOTIDE SEQUENCE [LARGE SCALE GENOMIC DNA]</scope>
    <source>
        <strain evidence="3">SpSt-503</strain>
    </source>
</reference>
<dbReference type="SUPFAM" id="SSF64182">
    <property type="entry name" value="DHH phosphoesterases"/>
    <property type="match status" value="1"/>
</dbReference>
<feature type="domain" description="DHHA1" evidence="2">
    <location>
        <begin position="234"/>
        <end position="318"/>
    </location>
</feature>
<accession>A0A7C3I247</accession>
<gene>
    <name evidence="3" type="ORF">ENS59_10695</name>
</gene>
<dbReference type="PANTHER" id="PTHR47618:SF1">
    <property type="entry name" value="BIFUNCTIONAL OLIGORIBONUCLEASE AND PAP PHOSPHATASE NRNA"/>
    <property type="match status" value="1"/>
</dbReference>
<protein>
    <submittedName>
        <fullName evidence="3">Bifunctional oligoribonuclease/PAP phosphatase NrnA</fullName>
    </submittedName>
</protein>
<organism evidence="3">
    <name type="scientific">Gracilinema caldarium</name>
    <dbReference type="NCBI Taxonomy" id="215591"/>
    <lineage>
        <taxon>Bacteria</taxon>
        <taxon>Pseudomonadati</taxon>
        <taxon>Spirochaetota</taxon>
        <taxon>Spirochaetia</taxon>
        <taxon>Spirochaetales</taxon>
        <taxon>Breznakiellaceae</taxon>
        <taxon>Gracilinema</taxon>
    </lineage>
</organism>
<dbReference type="EMBL" id="DSVL01000327">
    <property type="protein sequence ID" value="HFH29960.1"/>
    <property type="molecule type" value="Genomic_DNA"/>
</dbReference>
<evidence type="ECO:0000313" key="3">
    <source>
        <dbReference type="EMBL" id="HFH29960.1"/>
    </source>
</evidence>
<feature type="domain" description="DDH" evidence="1">
    <location>
        <begin position="20"/>
        <end position="156"/>
    </location>
</feature>
<dbReference type="Pfam" id="PF01368">
    <property type="entry name" value="DHH"/>
    <property type="match status" value="1"/>
</dbReference>
<dbReference type="InterPro" id="IPR038763">
    <property type="entry name" value="DHH_sf"/>
</dbReference>
<evidence type="ECO:0000259" key="1">
    <source>
        <dbReference type="Pfam" id="PF01368"/>
    </source>
</evidence>
<sequence length="324" mass="34684">MTTMQVPQSLLTYIREGSTFLIAGHKEPDGDCVGSQLALCSVLTRLGKRAIPCSAGPFKRPEIAPYAEQFTSEPALEAGMRAIIMDCSSLERTGDLEQFLKGLPIAVIDHHAAGNPVGDVVFLEPEVPSVTAMTLVLIEALGLRPTKEEAELLFFGLCTDTGFFRHVDYGGELAFEIASRLISAGASPKRTFQKINGGKSLESRILLGLILTRTESYFSGKLLVSYENLEDTERFGLQGRDSDMLYQLLLSVAGVKAVAVIRQESPTNCTVGLRSIDSVDVSAIAVQFGGGGHKQASGFTAEGTIAPLKEQLIQAFSKTLGAAP</sequence>
<dbReference type="InterPro" id="IPR051319">
    <property type="entry name" value="Oligoribo/pAp-PDE_c-di-AMP_PDE"/>
</dbReference>
<dbReference type="InterPro" id="IPR001667">
    <property type="entry name" value="DDH_dom"/>
</dbReference>
<dbReference type="Pfam" id="PF02272">
    <property type="entry name" value="DHHA1"/>
    <property type="match status" value="1"/>
</dbReference>
<proteinExistence type="predicted"/>
<dbReference type="AlphaFoldDB" id="A0A7C3I247"/>
<dbReference type="PANTHER" id="PTHR47618">
    <property type="entry name" value="BIFUNCTIONAL OLIGORIBONUCLEASE AND PAP PHOSPHATASE NRNA"/>
    <property type="match status" value="1"/>
</dbReference>
<dbReference type="GO" id="GO:0003676">
    <property type="term" value="F:nucleic acid binding"/>
    <property type="evidence" value="ECO:0007669"/>
    <property type="project" value="InterPro"/>
</dbReference>